<name>A0A834PG48_VESPE</name>
<dbReference type="AlphaFoldDB" id="A0A834PG48"/>
<proteinExistence type="predicted"/>
<gene>
    <name evidence="1" type="ORF">H0235_001538</name>
</gene>
<comment type="caution">
    <text evidence="1">The sequence shown here is derived from an EMBL/GenBank/DDBJ whole genome shotgun (WGS) entry which is preliminary data.</text>
</comment>
<evidence type="ECO:0000313" key="1">
    <source>
        <dbReference type="EMBL" id="KAF7439147.1"/>
    </source>
</evidence>
<keyword evidence="2" id="KW-1185">Reference proteome</keyword>
<organism evidence="1 2">
    <name type="scientific">Vespula pensylvanica</name>
    <name type="common">Western yellow jacket</name>
    <name type="synonym">Wasp</name>
    <dbReference type="NCBI Taxonomy" id="30213"/>
    <lineage>
        <taxon>Eukaryota</taxon>
        <taxon>Metazoa</taxon>
        <taxon>Ecdysozoa</taxon>
        <taxon>Arthropoda</taxon>
        <taxon>Hexapoda</taxon>
        <taxon>Insecta</taxon>
        <taxon>Pterygota</taxon>
        <taxon>Neoptera</taxon>
        <taxon>Endopterygota</taxon>
        <taxon>Hymenoptera</taxon>
        <taxon>Apocrita</taxon>
        <taxon>Aculeata</taxon>
        <taxon>Vespoidea</taxon>
        <taxon>Vespidae</taxon>
        <taxon>Vespinae</taxon>
        <taxon>Vespula</taxon>
    </lineage>
</organism>
<accession>A0A834PG48</accession>
<sequence>MEEKVFYEEFSEITMSSPQSKECRINVQSSLRTALDSIEYRKPMPPTNGAILIRPSYGGNRITRIVELDVNEIYKSVVDFREILARNARERSNLREN</sequence>
<protein>
    <submittedName>
        <fullName evidence="1">Uncharacterized protein</fullName>
    </submittedName>
</protein>
<evidence type="ECO:0000313" key="2">
    <source>
        <dbReference type="Proteomes" id="UP000600918"/>
    </source>
</evidence>
<dbReference type="EMBL" id="JACSDY010000001">
    <property type="protein sequence ID" value="KAF7439147.1"/>
    <property type="molecule type" value="Genomic_DNA"/>
</dbReference>
<reference evidence="1" key="1">
    <citation type="journal article" date="2020" name="G3 (Bethesda)">
        <title>High-Quality Assemblies for Three Invasive Social Wasps from the &lt;i&gt;Vespula&lt;/i&gt; Genus.</title>
        <authorList>
            <person name="Harrop T.W.R."/>
            <person name="Guhlin J."/>
            <person name="McLaughlin G.M."/>
            <person name="Permina E."/>
            <person name="Stockwell P."/>
            <person name="Gilligan J."/>
            <person name="Le Lec M.F."/>
            <person name="Gruber M.A.M."/>
            <person name="Quinn O."/>
            <person name="Lovegrove M."/>
            <person name="Duncan E.J."/>
            <person name="Remnant E.J."/>
            <person name="Van Eeckhoven J."/>
            <person name="Graham B."/>
            <person name="Knapp R.A."/>
            <person name="Langford K.W."/>
            <person name="Kronenberg Z."/>
            <person name="Press M.O."/>
            <person name="Eacker S.M."/>
            <person name="Wilson-Rankin E.E."/>
            <person name="Purcell J."/>
            <person name="Lester P.J."/>
            <person name="Dearden P.K."/>
        </authorList>
    </citation>
    <scope>NUCLEOTIDE SEQUENCE</scope>
    <source>
        <strain evidence="1">Volc-1</strain>
    </source>
</reference>
<dbReference type="Proteomes" id="UP000600918">
    <property type="component" value="Unassembled WGS sequence"/>
</dbReference>